<dbReference type="Proteomes" id="UP000077315">
    <property type="component" value="Unassembled WGS sequence"/>
</dbReference>
<proteinExistence type="predicted"/>
<dbReference type="EMBL" id="KV440987">
    <property type="protein sequence ID" value="OAD70815.1"/>
    <property type="molecule type" value="Genomic_DNA"/>
</dbReference>
<dbReference type="AlphaFoldDB" id="A0A162WTA1"/>
<keyword evidence="2" id="KW-1185">Reference proteome</keyword>
<dbReference type="RefSeq" id="XP_018288855.1">
    <property type="nucleotide sequence ID" value="XM_018436446.1"/>
</dbReference>
<dbReference type="GeneID" id="28997352"/>
<sequence length="132" mass="15742">MSQYIASNKQDGYRNVIDENCGPEPMEYIFNQDKCIVEMFAAHSEYLNNKISNEFSPACPTRIEKPKDKDIRIKEPNVKRDYVRYTILSIKKKYTVEPKHWNKSFCGTVLWMLSYSLTRTKEQEHDKYLIFE</sequence>
<dbReference type="InParanoid" id="A0A162WTA1"/>
<accession>A0A162WTA1</accession>
<evidence type="ECO:0000313" key="2">
    <source>
        <dbReference type="Proteomes" id="UP000077315"/>
    </source>
</evidence>
<reference evidence="2" key="1">
    <citation type="submission" date="2015-06" db="EMBL/GenBank/DDBJ databases">
        <title>Expansion of signal transduction pathways in fungi by whole-genome duplication.</title>
        <authorList>
            <consortium name="DOE Joint Genome Institute"/>
            <person name="Corrochano L.M."/>
            <person name="Kuo A."/>
            <person name="Marcet-Houben M."/>
            <person name="Polaino S."/>
            <person name="Salamov A."/>
            <person name="Villalobos J.M."/>
            <person name="Alvarez M.I."/>
            <person name="Avalos J."/>
            <person name="Benito E.P."/>
            <person name="Benoit I."/>
            <person name="Burger G."/>
            <person name="Camino L.P."/>
            <person name="Canovas D."/>
            <person name="Cerda-Olmedo E."/>
            <person name="Cheng J.-F."/>
            <person name="Dominguez A."/>
            <person name="Elias M."/>
            <person name="Eslava A.P."/>
            <person name="Glaser F."/>
            <person name="Grimwood J."/>
            <person name="Gutierrez G."/>
            <person name="Heitman J."/>
            <person name="Henrissat B."/>
            <person name="Iturriaga E.A."/>
            <person name="Lang B.F."/>
            <person name="Lavin J.L."/>
            <person name="Lee S."/>
            <person name="Li W."/>
            <person name="Lindquist E."/>
            <person name="Lopez-Garcia S."/>
            <person name="Luque E.M."/>
            <person name="Marcos A.T."/>
            <person name="Martin J."/>
            <person name="McCluskey K."/>
            <person name="Medina H.R."/>
            <person name="Miralles-Duran A."/>
            <person name="Miyazaki A."/>
            <person name="Munoz-Torres E."/>
            <person name="Oguiza J.A."/>
            <person name="Ohm R."/>
            <person name="Olmedo M."/>
            <person name="Orejas M."/>
            <person name="Ortiz-Castellanos L."/>
            <person name="Pisabarro A.G."/>
            <person name="Rodriguez-Romero J."/>
            <person name="Ruiz-Herrera J."/>
            <person name="Ruiz-Vazquez R."/>
            <person name="Sanz C."/>
            <person name="Schackwitz W."/>
            <person name="Schmutz J."/>
            <person name="Shahriari M."/>
            <person name="Shelest E."/>
            <person name="Silva-Franco F."/>
            <person name="Soanes D."/>
            <person name="Syed K."/>
            <person name="Tagua V.G."/>
            <person name="Talbot N.J."/>
            <person name="Thon M."/>
            <person name="De vries R.P."/>
            <person name="Wiebenga A."/>
            <person name="Yadav J.S."/>
            <person name="Braun E.L."/>
            <person name="Baker S."/>
            <person name="Garre V."/>
            <person name="Horwitz B."/>
            <person name="Torres-Martinez S."/>
            <person name="Idnurm A."/>
            <person name="Herrera-Estrella A."/>
            <person name="Gabaldon T."/>
            <person name="Grigoriev I.V."/>
        </authorList>
    </citation>
    <scope>NUCLEOTIDE SEQUENCE [LARGE SCALE GENOMIC DNA]</scope>
    <source>
        <strain evidence="2">NRRL 1555(-)</strain>
    </source>
</reference>
<dbReference type="STRING" id="763407.A0A162WTA1"/>
<gene>
    <name evidence="1" type="ORF">PHYBLDRAFT_170898</name>
</gene>
<dbReference type="OrthoDB" id="2209168at2759"/>
<evidence type="ECO:0000313" key="1">
    <source>
        <dbReference type="EMBL" id="OAD70815.1"/>
    </source>
</evidence>
<dbReference type="VEuPathDB" id="FungiDB:PHYBLDRAFT_170898"/>
<organism evidence="1 2">
    <name type="scientific">Phycomyces blakesleeanus (strain ATCC 8743b / DSM 1359 / FGSC 10004 / NBRC 33097 / NRRL 1555)</name>
    <dbReference type="NCBI Taxonomy" id="763407"/>
    <lineage>
        <taxon>Eukaryota</taxon>
        <taxon>Fungi</taxon>
        <taxon>Fungi incertae sedis</taxon>
        <taxon>Mucoromycota</taxon>
        <taxon>Mucoromycotina</taxon>
        <taxon>Mucoromycetes</taxon>
        <taxon>Mucorales</taxon>
        <taxon>Phycomycetaceae</taxon>
        <taxon>Phycomyces</taxon>
    </lineage>
</organism>
<protein>
    <submittedName>
        <fullName evidence="1">Uncharacterized protein</fullName>
    </submittedName>
</protein>
<name>A0A162WTA1_PHYB8</name>